<dbReference type="EMBL" id="NAJM01000016">
    <property type="protein sequence ID" value="RVX71640.1"/>
    <property type="molecule type" value="Genomic_DNA"/>
</dbReference>
<name>A0A438N792_EXOME</name>
<sequence>MTRSSQTDPLPEQPPGPTAPTKNCPAKVPAAPSPTFMARCSQTDPLPEQPPDPKAPGGLREQPPDPPALVVVPKKSPDPTAPVILRLPPGGGHNDAA</sequence>
<reference evidence="2 3" key="1">
    <citation type="submission" date="2017-03" db="EMBL/GenBank/DDBJ databases">
        <title>Genomes of endolithic fungi from Antarctica.</title>
        <authorList>
            <person name="Coleine C."/>
            <person name="Masonjones S."/>
            <person name="Stajich J.E."/>
        </authorList>
    </citation>
    <scope>NUCLEOTIDE SEQUENCE [LARGE SCALE GENOMIC DNA]</scope>
    <source>
        <strain evidence="2 3">CCFEE 6314</strain>
    </source>
</reference>
<evidence type="ECO:0000313" key="2">
    <source>
        <dbReference type="EMBL" id="RVX71640.1"/>
    </source>
</evidence>
<evidence type="ECO:0000313" key="3">
    <source>
        <dbReference type="Proteomes" id="UP000288859"/>
    </source>
</evidence>
<proteinExistence type="predicted"/>
<dbReference type="Proteomes" id="UP000288859">
    <property type="component" value="Unassembled WGS sequence"/>
</dbReference>
<organism evidence="2 3">
    <name type="scientific">Exophiala mesophila</name>
    <name type="common">Black yeast-like fungus</name>
    <dbReference type="NCBI Taxonomy" id="212818"/>
    <lineage>
        <taxon>Eukaryota</taxon>
        <taxon>Fungi</taxon>
        <taxon>Dikarya</taxon>
        <taxon>Ascomycota</taxon>
        <taxon>Pezizomycotina</taxon>
        <taxon>Eurotiomycetes</taxon>
        <taxon>Chaetothyriomycetidae</taxon>
        <taxon>Chaetothyriales</taxon>
        <taxon>Herpotrichiellaceae</taxon>
        <taxon>Exophiala</taxon>
    </lineage>
</organism>
<protein>
    <submittedName>
        <fullName evidence="2">Uncharacterized protein</fullName>
    </submittedName>
</protein>
<accession>A0A438N792</accession>
<comment type="caution">
    <text evidence="2">The sequence shown here is derived from an EMBL/GenBank/DDBJ whole genome shotgun (WGS) entry which is preliminary data.</text>
</comment>
<dbReference type="AlphaFoldDB" id="A0A438N792"/>
<gene>
    <name evidence="2" type="ORF">B0A52_03824</name>
</gene>
<feature type="region of interest" description="Disordered" evidence="1">
    <location>
        <begin position="1"/>
        <end position="97"/>
    </location>
</feature>
<evidence type="ECO:0000256" key="1">
    <source>
        <dbReference type="SAM" id="MobiDB-lite"/>
    </source>
</evidence>